<dbReference type="Proteomes" id="UP000094296">
    <property type="component" value="Unassembled WGS sequence"/>
</dbReference>
<reference evidence="3 4" key="1">
    <citation type="submission" date="2016-09" db="EMBL/GenBank/DDBJ databases">
        <title>Draft genome sequence for the type strain of Desulfuribacillus alkaliarsenatis AHT28, an obligately anaerobic, sulfidogenic bacterium isolated from Russian soda lake sediments.</title>
        <authorList>
            <person name="Abin C.A."/>
            <person name="Hollibaugh J.T."/>
        </authorList>
    </citation>
    <scope>NUCLEOTIDE SEQUENCE [LARGE SCALE GENOMIC DNA]</scope>
    <source>
        <strain evidence="3 4">AHT28</strain>
    </source>
</reference>
<dbReference type="EMBL" id="MIJE01000001">
    <property type="protein sequence ID" value="OEF98500.1"/>
    <property type="molecule type" value="Genomic_DNA"/>
</dbReference>
<evidence type="ECO:0000313" key="3">
    <source>
        <dbReference type="EMBL" id="OEF98500.1"/>
    </source>
</evidence>
<dbReference type="OrthoDB" id="9782481at2"/>
<feature type="transmembrane region" description="Helical" evidence="1">
    <location>
        <begin position="36"/>
        <end position="55"/>
    </location>
</feature>
<feature type="domain" description="Nucleoside transporter/FeoB GTPase Gate" evidence="2">
    <location>
        <begin position="42"/>
        <end position="152"/>
    </location>
</feature>
<evidence type="ECO:0000259" key="2">
    <source>
        <dbReference type="Pfam" id="PF07670"/>
    </source>
</evidence>
<keyword evidence="4" id="KW-1185">Reference proteome</keyword>
<keyword evidence="1" id="KW-0812">Transmembrane</keyword>
<name>A0A1E5G5N6_9FIRM</name>
<feature type="transmembrane region" description="Helical" evidence="1">
    <location>
        <begin position="133"/>
        <end position="153"/>
    </location>
</feature>
<feature type="transmembrane region" description="Helical" evidence="1">
    <location>
        <begin position="165"/>
        <end position="183"/>
    </location>
</feature>
<dbReference type="Pfam" id="PF07670">
    <property type="entry name" value="Gate"/>
    <property type="match status" value="1"/>
</dbReference>
<sequence length="195" mass="21151">MINGIWLFFVAFGIGYSALAGNIDQVTSSILKGAELGVGVSLGLISILVFWLGIVKIAEKAGLIDKLSILLSPIAKFLFPEIPKNHPAMGYILSNMSANMLGIGNAATPLGLKAMEELQKLNKNKEVASKAMCTLLALNTSSITLIPTTIIGLRLKFESADPTEIVFTTIFATLISTFVAISVDKYYRRKERHIY</sequence>
<keyword evidence="1" id="KW-0472">Membrane</keyword>
<organism evidence="3 4">
    <name type="scientific">Desulfuribacillus alkaliarsenatis</name>
    <dbReference type="NCBI Taxonomy" id="766136"/>
    <lineage>
        <taxon>Bacteria</taxon>
        <taxon>Bacillati</taxon>
        <taxon>Bacillota</taxon>
        <taxon>Desulfuribacillia</taxon>
        <taxon>Desulfuribacillales</taxon>
        <taxon>Desulfuribacillaceae</taxon>
        <taxon>Desulfuribacillus</taxon>
    </lineage>
</organism>
<dbReference type="InterPro" id="IPR011642">
    <property type="entry name" value="Gate_dom"/>
</dbReference>
<keyword evidence="1" id="KW-1133">Transmembrane helix</keyword>
<comment type="caution">
    <text evidence="3">The sequence shown here is derived from an EMBL/GenBank/DDBJ whole genome shotgun (WGS) entry which is preliminary data.</text>
</comment>
<dbReference type="AlphaFoldDB" id="A0A1E5G5N6"/>
<evidence type="ECO:0000313" key="4">
    <source>
        <dbReference type="Proteomes" id="UP000094296"/>
    </source>
</evidence>
<dbReference type="RefSeq" id="WP_069641992.1">
    <property type="nucleotide sequence ID" value="NZ_MIJE01000001.1"/>
</dbReference>
<protein>
    <submittedName>
        <fullName evidence="3">Nucleoside recognition protein</fullName>
    </submittedName>
</protein>
<proteinExistence type="predicted"/>
<accession>A0A1E5G5N6</accession>
<gene>
    <name evidence="3" type="ORF">BHF68_02160</name>
</gene>
<evidence type="ECO:0000256" key="1">
    <source>
        <dbReference type="SAM" id="Phobius"/>
    </source>
</evidence>
<dbReference type="STRING" id="766136.BHF68_02160"/>